<dbReference type="AlphaFoldDB" id="F4KYD3"/>
<proteinExistence type="predicted"/>
<dbReference type="KEGG" id="hhy:Halhy_1480"/>
<dbReference type="STRING" id="760192.Halhy_1480"/>
<evidence type="ECO:0000313" key="2">
    <source>
        <dbReference type="Proteomes" id="UP000008461"/>
    </source>
</evidence>
<dbReference type="RefSeq" id="WP_013763928.1">
    <property type="nucleotide sequence ID" value="NC_015510.1"/>
</dbReference>
<evidence type="ECO:0000313" key="1">
    <source>
        <dbReference type="EMBL" id="AEE49374.1"/>
    </source>
</evidence>
<dbReference type="eggNOG" id="ENOG502ZAEC">
    <property type="taxonomic scope" value="Bacteria"/>
</dbReference>
<reference key="2">
    <citation type="submission" date="2011-04" db="EMBL/GenBank/DDBJ databases">
        <title>Complete sequence of chromosome of Haliscomenobacter hydrossis DSM 1100.</title>
        <authorList>
            <consortium name="US DOE Joint Genome Institute (JGI-PGF)"/>
            <person name="Lucas S."/>
            <person name="Han J."/>
            <person name="Lapidus A."/>
            <person name="Bruce D."/>
            <person name="Goodwin L."/>
            <person name="Pitluck S."/>
            <person name="Peters L."/>
            <person name="Kyrpides N."/>
            <person name="Mavromatis K."/>
            <person name="Ivanova N."/>
            <person name="Ovchinnikova G."/>
            <person name="Pagani I."/>
            <person name="Daligault H."/>
            <person name="Detter J.C."/>
            <person name="Han C."/>
            <person name="Land M."/>
            <person name="Hauser L."/>
            <person name="Markowitz V."/>
            <person name="Cheng J.-F."/>
            <person name="Hugenholtz P."/>
            <person name="Woyke T."/>
            <person name="Wu D."/>
            <person name="Verbarg S."/>
            <person name="Frueling A."/>
            <person name="Brambilla E."/>
            <person name="Klenk H.-P."/>
            <person name="Eisen J.A."/>
        </authorList>
    </citation>
    <scope>NUCLEOTIDE SEQUENCE</scope>
    <source>
        <strain>DSM 1100</strain>
    </source>
</reference>
<accession>F4KYD3</accession>
<dbReference type="Gene3D" id="3.40.50.10610">
    <property type="entry name" value="ABC-type transport auxiliary lipoprotein component"/>
    <property type="match status" value="1"/>
</dbReference>
<organism evidence="1 2">
    <name type="scientific">Haliscomenobacter hydrossis (strain ATCC 27775 / DSM 1100 / LMG 10767 / O)</name>
    <dbReference type="NCBI Taxonomy" id="760192"/>
    <lineage>
        <taxon>Bacteria</taxon>
        <taxon>Pseudomonadati</taxon>
        <taxon>Bacteroidota</taxon>
        <taxon>Saprospiria</taxon>
        <taxon>Saprospirales</taxon>
        <taxon>Haliscomenobacteraceae</taxon>
        <taxon>Haliscomenobacter</taxon>
    </lineage>
</organism>
<reference evidence="1 2" key="1">
    <citation type="journal article" date="2011" name="Stand. Genomic Sci.">
        <title>Complete genome sequence of Haliscomenobacter hydrossis type strain (O).</title>
        <authorList>
            <consortium name="US DOE Joint Genome Institute (JGI-PGF)"/>
            <person name="Daligault H."/>
            <person name="Lapidus A."/>
            <person name="Zeytun A."/>
            <person name="Nolan M."/>
            <person name="Lucas S."/>
            <person name="Del Rio T.G."/>
            <person name="Tice H."/>
            <person name="Cheng J.F."/>
            <person name="Tapia R."/>
            <person name="Han C."/>
            <person name="Goodwin L."/>
            <person name="Pitluck S."/>
            <person name="Liolios K."/>
            <person name="Pagani I."/>
            <person name="Ivanova N."/>
            <person name="Huntemann M."/>
            <person name="Mavromatis K."/>
            <person name="Mikhailova N."/>
            <person name="Pati A."/>
            <person name="Chen A."/>
            <person name="Palaniappan K."/>
            <person name="Land M."/>
            <person name="Hauser L."/>
            <person name="Brambilla E.M."/>
            <person name="Rohde M."/>
            <person name="Verbarg S."/>
            <person name="Goker M."/>
            <person name="Bristow J."/>
            <person name="Eisen J.A."/>
            <person name="Markowitz V."/>
            <person name="Hugenholtz P."/>
            <person name="Kyrpides N.C."/>
            <person name="Klenk H.P."/>
            <person name="Woyke T."/>
        </authorList>
    </citation>
    <scope>NUCLEOTIDE SEQUENCE [LARGE SCALE GENOMIC DNA]</scope>
    <source>
        <strain evidence="2">ATCC 27775 / DSM 1100 / LMG 10767 / O</strain>
    </source>
</reference>
<dbReference type="Proteomes" id="UP000008461">
    <property type="component" value="Chromosome"/>
</dbReference>
<keyword evidence="2" id="KW-1185">Reference proteome</keyword>
<gene>
    <name evidence="1" type="ordered locus">Halhy_1480</name>
</gene>
<sequence>MNLNLMSISPRWQHYAIVLLAIATISLNSCAKIYYSPEAKSRAGSHKLIAIAPPKVSIAAQKKVDPEAIKEQQKTESTNFQQEMYSWLLRRKMQNRIFVEVQDVATTNAKLKQAGYFDETPMSPAEICEALGVDGIITSNYSLTKPMSEGGAVALGLLVGFWGSTNTTTVSLEIHDKQTQKLLWNYNHKVSGSIGSTPAQLVDNLMRNASKNMPYSN</sequence>
<name>F4KYD3_HALH1</name>
<dbReference type="EMBL" id="CP002691">
    <property type="protein sequence ID" value="AEE49374.1"/>
    <property type="molecule type" value="Genomic_DNA"/>
</dbReference>
<protein>
    <submittedName>
        <fullName evidence="1">Secreted protein</fullName>
    </submittedName>
</protein>
<dbReference type="HOGENOM" id="CLU_110629_0_0_10"/>